<proteinExistence type="predicted"/>
<keyword evidence="4" id="KW-1185">Reference proteome</keyword>
<protein>
    <submittedName>
        <fullName evidence="3">Monocarboxylate transporter 12</fullName>
    </submittedName>
</protein>
<dbReference type="Pfam" id="PF07690">
    <property type="entry name" value="MFS_1"/>
    <property type="match status" value="1"/>
</dbReference>
<name>A0AAV3Z176_9GAST</name>
<evidence type="ECO:0000256" key="1">
    <source>
        <dbReference type="SAM" id="MobiDB-lite"/>
    </source>
</evidence>
<feature type="transmembrane region" description="Helical" evidence="2">
    <location>
        <begin position="52"/>
        <end position="72"/>
    </location>
</feature>
<reference evidence="3 4" key="1">
    <citation type="journal article" date="2021" name="Elife">
        <title>Chloroplast acquisition without the gene transfer in kleptoplastic sea slugs, Plakobranchus ocellatus.</title>
        <authorList>
            <person name="Maeda T."/>
            <person name="Takahashi S."/>
            <person name="Yoshida T."/>
            <person name="Shimamura S."/>
            <person name="Takaki Y."/>
            <person name="Nagai Y."/>
            <person name="Toyoda A."/>
            <person name="Suzuki Y."/>
            <person name="Arimoto A."/>
            <person name="Ishii H."/>
            <person name="Satoh N."/>
            <person name="Nishiyama T."/>
            <person name="Hasebe M."/>
            <person name="Maruyama T."/>
            <person name="Minagawa J."/>
            <person name="Obokata J."/>
            <person name="Shigenobu S."/>
        </authorList>
    </citation>
    <scope>NUCLEOTIDE SEQUENCE [LARGE SCALE GENOMIC DNA]</scope>
</reference>
<feature type="compositionally biased region" description="Basic and acidic residues" evidence="1">
    <location>
        <begin position="300"/>
        <end position="323"/>
    </location>
</feature>
<feature type="region of interest" description="Disordered" evidence="1">
    <location>
        <begin position="274"/>
        <end position="323"/>
    </location>
</feature>
<feature type="region of interest" description="Disordered" evidence="1">
    <location>
        <begin position="459"/>
        <end position="478"/>
    </location>
</feature>
<accession>A0AAV3Z176</accession>
<dbReference type="GO" id="GO:0008028">
    <property type="term" value="F:monocarboxylic acid transmembrane transporter activity"/>
    <property type="evidence" value="ECO:0007669"/>
    <property type="project" value="TreeGrafter"/>
</dbReference>
<gene>
    <name evidence="3" type="ORF">PoB_001474200</name>
</gene>
<dbReference type="SUPFAM" id="SSF103473">
    <property type="entry name" value="MFS general substrate transporter"/>
    <property type="match status" value="1"/>
</dbReference>
<dbReference type="InterPro" id="IPR036259">
    <property type="entry name" value="MFS_trans_sf"/>
</dbReference>
<evidence type="ECO:0000313" key="4">
    <source>
        <dbReference type="Proteomes" id="UP000735302"/>
    </source>
</evidence>
<feature type="transmembrane region" description="Helical" evidence="2">
    <location>
        <begin position="169"/>
        <end position="188"/>
    </location>
</feature>
<dbReference type="InterPro" id="IPR011701">
    <property type="entry name" value="MFS"/>
</dbReference>
<keyword evidence="2" id="KW-0812">Transmembrane</keyword>
<dbReference type="InterPro" id="IPR050327">
    <property type="entry name" value="Proton-linked_MCT"/>
</dbReference>
<dbReference type="Gene3D" id="1.20.1250.20">
    <property type="entry name" value="MFS general substrate transporter like domains"/>
    <property type="match status" value="1"/>
</dbReference>
<evidence type="ECO:0000256" key="2">
    <source>
        <dbReference type="SAM" id="Phobius"/>
    </source>
</evidence>
<dbReference type="Proteomes" id="UP000735302">
    <property type="component" value="Unassembled WGS sequence"/>
</dbReference>
<keyword evidence="2" id="KW-1133">Transmembrane helix</keyword>
<feature type="compositionally biased region" description="Polar residues" evidence="1">
    <location>
        <begin position="285"/>
        <end position="296"/>
    </location>
</feature>
<keyword evidence="2" id="KW-0472">Membrane</keyword>
<dbReference type="AlphaFoldDB" id="A0AAV3Z176"/>
<comment type="caution">
    <text evidence="3">The sequence shown here is derived from an EMBL/GenBank/DDBJ whole genome shotgun (WGS) entry which is preliminary data.</text>
</comment>
<organism evidence="3 4">
    <name type="scientific">Plakobranchus ocellatus</name>
    <dbReference type="NCBI Taxonomy" id="259542"/>
    <lineage>
        <taxon>Eukaryota</taxon>
        <taxon>Metazoa</taxon>
        <taxon>Spiralia</taxon>
        <taxon>Lophotrochozoa</taxon>
        <taxon>Mollusca</taxon>
        <taxon>Gastropoda</taxon>
        <taxon>Heterobranchia</taxon>
        <taxon>Euthyneura</taxon>
        <taxon>Panpulmonata</taxon>
        <taxon>Sacoglossa</taxon>
        <taxon>Placobranchoidea</taxon>
        <taxon>Plakobranchidae</taxon>
        <taxon>Plakobranchus</taxon>
    </lineage>
</organism>
<feature type="transmembrane region" description="Helical" evidence="2">
    <location>
        <begin position="136"/>
        <end position="157"/>
    </location>
</feature>
<dbReference type="PANTHER" id="PTHR11360:SF306">
    <property type="entry name" value="RE01051P"/>
    <property type="match status" value="1"/>
</dbReference>
<evidence type="ECO:0000313" key="3">
    <source>
        <dbReference type="EMBL" id="GFN88236.1"/>
    </source>
</evidence>
<dbReference type="EMBL" id="BLXT01001848">
    <property type="protein sequence ID" value="GFN88236.1"/>
    <property type="molecule type" value="Genomic_DNA"/>
</dbReference>
<feature type="transmembrane region" description="Helical" evidence="2">
    <location>
        <begin position="104"/>
        <end position="129"/>
    </location>
</feature>
<sequence length="528" mass="58026">MAGVQKDQGWAWVVLAASATSLFIFVVLSSSAGFFQVEIMEDLEVGSGPISIMSSLALGQSCMLGPLSGLLASLLSVRVTILLGVILYSGGLLLASFSQSVASVTFSFGFLTGFGFGIAYTATVVVISLHFERHRLLASGIAMCAPGLGTLSLPHAITWGIEEHGWRWTATMMAGFVLHIAVMASVYFPTDTEKQTMVNWSAWWSKLAQQSRDIYAQWNGGHWKDKVVKAETTEACNQDGCKRLASVEHKTEADELNGTGKSKKIADDAENEISSKHKNEEMQMLNISNVDNGGSRSTRKGNEDTEIKSEDLPKDTLKAGDNDTKSIQQNITIVDESDAEAAKIRENLAMNFEEFISREDLRSFKITNRDHILRLGGGSIHEGSLKSLPLTSSTHKDIFECFSSSRLSSPSKQPLNLKDFTKFIQSENIINDYLRIPGVLLNTSVENIEKEESVHQLFRKRSSTSVSDHSYPSLKKDSQLHQSQTASWMYSQTDVMGSSLLLPVRVEEVQAETAESDGDTSVKEKIKM</sequence>
<feature type="transmembrane region" description="Helical" evidence="2">
    <location>
        <begin position="12"/>
        <end position="32"/>
    </location>
</feature>
<dbReference type="PANTHER" id="PTHR11360">
    <property type="entry name" value="MONOCARBOXYLATE TRANSPORTER"/>
    <property type="match status" value="1"/>
</dbReference>
<feature type="transmembrane region" description="Helical" evidence="2">
    <location>
        <begin position="79"/>
        <end position="98"/>
    </location>
</feature>